<dbReference type="PROSITE" id="PS51257">
    <property type="entry name" value="PROKAR_LIPOPROTEIN"/>
    <property type="match status" value="1"/>
</dbReference>
<comment type="caution">
    <text evidence="2">The sequence shown here is derived from an EMBL/GenBank/DDBJ whole genome shotgun (WGS) entry which is preliminary data.</text>
</comment>
<evidence type="ECO:0000313" key="3">
    <source>
        <dbReference type="Proteomes" id="UP000077164"/>
    </source>
</evidence>
<gene>
    <name evidence="2" type="ORF">FBFR_14060</name>
</gene>
<dbReference type="OrthoDB" id="672279at2"/>
<dbReference type="Proteomes" id="UP000077164">
    <property type="component" value="Unassembled WGS sequence"/>
</dbReference>
<dbReference type="EMBL" id="LVJE01000044">
    <property type="protein sequence ID" value="OAB25627.1"/>
    <property type="molecule type" value="Genomic_DNA"/>
</dbReference>
<evidence type="ECO:0008006" key="4">
    <source>
        <dbReference type="Google" id="ProtNLM"/>
    </source>
</evidence>
<sequence>MKLKKYIAITIFGLVALSCSVIDDLLTFSIDNQTTVTIPSGFPVNTAFELITPDITSNSSSEFENNNTKAELVKDVKLKELKLTVTNPANKSFSFLKSIRMYISTNDSDEIELAFLTDINSTSNTIDLTCTPEKLDKYIKAPSFRLKIRAVTKETITQDIAVKAAMKFQVTADPF</sequence>
<organism evidence="2 3">
    <name type="scientific">Flavobacterium fryxellicola</name>
    <dbReference type="NCBI Taxonomy" id="249352"/>
    <lineage>
        <taxon>Bacteria</taxon>
        <taxon>Pseudomonadati</taxon>
        <taxon>Bacteroidota</taxon>
        <taxon>Flavobacteriia</taxon>
        <taxon>Flavobacteriales</taxon>
        <taxon>Flavobacteriaceae</taxon>
        <taxon>Flavobacterium</taxon>
    </lineage>
</organism>
<dbReference type="STRING" id="249352.SAMN05444395_10816"/>
<accession>A0A167UIK2</accession>
<feature type="chain" id="PRO_5007893020" description="Lipoprotein" evidence="1">
    <location>
        <begin position="24"/>
        <end position="175"/>
    </location>
</feature>
<keyword evidence="3" id="KW-1185">Reference proteome</keyword>
<evidence type="ECO:0000313" key="2">
    <source>
        <dbReference type="EMBL" id="OAB25627.1"/>
    </source>
</evidence>
<protein>
    <recommendedName>
        <fullName evidence="4">Lipoprotein</fullName>
    </recommendedName>
</protein>
<name>A0A167UIK2_9FLAO</name>
<keyword evidence="1" id="KW-0732">Signal</keyword>
<evidence type="ECO:0000256" key="1">
    <source>
        <dbReference type="SAM" id="SignalP"/>
    </source>
</evidence>
<dbReference type="AlphaFoldDB" id="A0A167UIK2"/>
<proteinExistence type="predicted"/>
<feature type="signal peptide" evidence="1">
    <location>
        <begin position="1"/>
        <end position="23"/>
    </location>
</feature>
<dbReference type="RefSeq" id="WP_066082423.1">
    <property type="nucleotide sequence ID" value="NZ_FRDK01000008.1"/>
</dbReference>
<reference evidence="2 3" key="1">
    <citation type="submission" date="2016-03" db="EMBL/GenBank/DDBJ databases">
        <title>Draft genome sequence of Flavobacterium fryxellicola DSM 16209.</title>
        <authorList>
            <person name="Shin S.-K."/>
            <person name="Yi H."/>
        </authorList>
    </citation>
    <scope>NUCLEOTIDE SEQUENCE [LARGE SCALE GENOMIC DNA]</scope>
    <source>
        <strain evidence="2 3">DSM 16209</strain>
    </source>
</reference>